<dbReference type="Pfam" id="PF08245">
    <property type="entry name" value="Mur_ligase_M"/>
    <property type="match status" value="1"/>
</dbReference>
<evidence type="ECO:0000256" key="3">
    <source>
        <dbReference type="ARBA" id="ARBA00022723"/>
    </source>
</evidence>
<dbReference type="Gene3D" id="3.90.190.20">
    <property type="entry name" value="Mur ligase, C-terminal domain"/>
    <property type="match status" value="1"/>
</dbReference>
<dbReference type="NCBIfam" id="TIGR01499">
    <property type="entry name" value="folC"/>
    <property type="match status" value="1"/>
</dbReference>
<dbReference type="STRING" id="1031564.CINS_1006"/>
<comment type="similarity">
    <text evidence="1">Belongs to the folylpolyglutamate synthase family.</text>
</comment>
<dbReference type="EC" id="6.3.2.12" evidence="8"/>
<dbReference type="InterPro" id="IPR001645">
    <property type="entry name" value="Folylpolyglutamate_synth"/>
</dbReference>
<dbReference type="GO" id="GO:0004326">
    <property type="term" value="F:tetrahydrofolylpolyglutamate synthase activity"/>
    <property type="evidence" value="ECO:0007669"/>
    <property type="project" value="UniProtKB-EC"/>
</dbReference>
<keyword evidence="6" id="KW-0460">Magnesium</keyword>
<organism evidence="8 9">
    <name type="scientific">Campylobacter insulaenigrae NCTC 12927</name>
    <dbReference type="NCBI Taxonomy" id="1031564"/>
    <lineage>
        <taxon>Bacteria</taxon>
        <taxon>Pseudomonadati</taxon>
        <taxon>Campylobacterota</taxon>
        <taxon>Epsilonproteobacteria</taxon>
        <taxon>Campylobacterales</taxon>
        <taxon>Campylobacteraceae</taxon>
        <taxon>Campylobacter</taxon>
    </lineage>
</organism>
<keyword evidence="4" id="KW-0547">Nucleotide-binding</keyword>
<accession>A0A0A8H1H7</accession>
<dbReference type="AlphaFoldDB" id="A0A0A8H1H7"/>
<evidence type="ECO:0000256" key="5">
    <source>
        <dbReference type="ARBA" id="ARBA00022840"/>
    </source>
</evidence>
<dbReference type="SUPFAM" id="SSF53623">
    <property type="entry name" value="MurD-like peptide ligases, catalytic domain"/>
    <property type="match status" value="1"/>
</dbReference>
<keyword evidence="5" id="KW-0067">ATP-binding</keyword>
<evidence type="ECO:0000259" key="7">
    <source>
        <dbReference type="Pfam" id="PF08245"/>
    </source>
</evidence>
<dbReference type="PANTHER" id="PTHR11136">
    <property type="entry name" value="FOLYLPOLYGLUTAMATE SYNTHASE-RELATED"/>
    <property type="match status" value="1"/>
</dbReference>
<dbReference type="EMBL" id="CP007770">
    <property type="protein sequence ID" value="AJC87968.1"/>
    <property type="molecule type" value="Genomic_DNA"/>
</dbReference>
<evidence type="ECO:0000256" key="4">
    <source>
        <dbReference type="ARBA" id="ARBA00022741"/>
    </source>
</evidence>
<keyword evidence="2 8" id="KW-0436">Ligase</keyword>
<dbReference type="UniPathway" id="UPA00077">
    <property type="reaction ID" value="UER00157"/>
</dbReference>
<dbReference type="GO" id="GO:0046872">
    <property type="term" value="F:metal ion binding"/>
    <property type="evidence" value="ECO:0007669"/>
    <property type="project" value="UniProtKB-KW"/>
</dbReference>
<dbReference type="Proteomes" id="UP000031163">
    <property type="component" value="Chromosome"/>
</dbReference>
<evidence type="ECO:0000256" key="1">
    <source>
        <dbReference type="ARBA" id="ARBA00008276"/>
    </source>
</evidence>
<dbReference type="InterPro" id="IPR013221">
    <property type="entry name" value="Mur_ligase_cen"/>
</dbReference>
<dbReference type="GO" id="GO:0008841">
    <property type="term" value="F:dihydrofolate synthase activity"/>
    <property type="evidence" value="ECO:0007669"/>
    <property type="project" value="UniProtKB-EC"/>
</dbReference>
<dbReference type="EC" id="6.3.2.17" evidence="8"/>
<proteinExistence type="inferred from homology"/>
<dbReference type="GO" id="GO:0005737">
    <property type="term" value="C:cytoplasm"/>
    <property type="evidence" value="ECO:0007669"/>
    <property type="project" value="TreeGrafter"/>
</dbReference>
<dbReference type="PANTHER" id="PTHR11136:SF0">
    <property type="entry name" value="DIHYDROFOLATE SYNTHETASE-RELATED"/>
    <property type="match status" value="1"/>
</dbReference>
<reference evidence="8 9" key="1">
    <citation type="journal article" date="2014" name="Genome Biol. Evol.">
        <title>Comparative Genomics of the Campylobacter lari Group.</title>
        <authorList>
            <person name="Miller W.G."/>
            <person name="Yee E."/>
            <person name="Chapman M.H."/>
            <person name="Smith T.P."/>
            <person name="Bono J.L."/>
            <person name="Huynh S."/>
            <person name="Parker C.T."/>
            <person name="Vandamme P."/>
            <person name="Luong K."/>
            <person name="Korlach J."/>
        </authorList>
    </citation>
    <scope>NUCLEOTIDE SEQUENCE [LARGE SCALE GENOMIC DNA]</scope>
    <source>
        <strain evidence="8 9">NCTC 12927</strain>
    </source>
</reference>
<protein>
    <submittedName>
        <fullName evidence="8">Bifunctional folypolyglutamate synthetase / dihydrofolate synthetase</fullName>
        <ecNumber evidence="8">6.3.2.12</ecNumber>
        <ecNumber evidence="8">6.3.2.17</ecNumber>
    </submittedName>
</protein>
<gene>
    <name evidence="8" type="primary">folC</name>
    <name evidence="8" type="ORF">CINS_1006</name>
</gene>
<dbReference type="HOGENOM" id="CLU_015869_1_1_7"/>
<dbReference type="SUPFAM" id="SSF53244">
    <property type="entry name" value="MurD-like peptide ligases, peptide-binding domain"/>
    <property type="match status" value="1"/>
</dbReference>
<evidence type="ECO:0000313" key="9">
    <source>
        <dbReference type="Proteomes" id="UP000031163"/>
    </source>
</evidence>
<evidence type="ECO:0000256" key="6">
    <source>
        <dbReference type="ARBA" id="ARBA00022842"/>
    </source>
</evidence>
<evidence type="ECO:0000256" key="2">
    <source>
        <dbReference type="ARBA" id="ARBA00022598"/>
    </source>
</evidence>
<dbReference type="InterPro" id="IPR036565">
    <property type="entry name" value="Mur-like_cat_sf"/>
</dbReference>
<sequence>MKFKNILAEKTMFYKKINRFFMFSMYEKYKDQFAKTKNIQIIGTNGKGSTGRFLAMLLQQEGFSVGHYTSPHIFTFNERFWLNGVILDDETLEKAHKKLEQILAHDLQKLSYFEYATFLALVVFEKCDYVIFEAGVGGEYDATSVFDRDFNVFTKIGFDHQEMLGDSLKKIARAKLKAMKSKAIISNEQEIEVLKLAKHIALLKKSTLWISTLCRDKKIEFFAQEYIEKYHLAIFLKNNLLLALESFMLILNKNKNNLIESLSKLPRLDLRGRCEQISRNLFVDVGHNEMAASILVSIFKEKKVHLVYNCFLDKDFRNILRILKPIIEMVEIYNYQCEDRALAGEELIRCLEELDIKYKTFYSIQKENLYLVFGSFVLVEKFLRGYCER</sequence>
<dbReference type="GO" id="GO:0005524">
    <property type="term" value="F:ATP binding"/>
    <property type="evidence" value="ECO:0007669"/>
    <property type="project" value="UniProtKB-KW"/>
</dbReference>
<dbReference type="KEGG" id="cis:CINS_1006"/>
<dbReference type="GO" id="GO:0046654">
    <property type="term" value="P:tetrahydrofolate biosynthetic process"/>
    <property type="evidence" value="ECO:0007669"/>
    <property type="project" value="UniProtKB-UniPathway"/>
</dbReference>
<name>A0A0A8H1H7_9BACT</name>
<feature type="domain" description="Mur ligase central" evidence="7">
    <location>
        <begin position="43"/>
        <end position="181"/>
    </location>
</feature>
<dbReference type="Gene3D" id="3.40.1190.10">
    <property type="entry name" value="Mur-like, catalytic domain"/>
    <property type="match status" value="1"/>
</dbReference>
<dbReference type="InterPro" id="IPR036615">
    <property type="entry name" value="Mur_ligase_C_dom_sf"/>
</dbReference>
<dbReference type="GeneID" id="74431796"/>
<dbReference type="RefSeq" id="WP_039650382.1">
    <property type="nucleotide sequence ID" value="NZ_CP007770.1"/>
</dbReference>
<evidence type="ECO:0000313" key="8">
    <source>
        <dbReference type="EMBL" id="AJC87968.1"/>
    </source>
</evidence>
<keyword evidence="3" id="KW-0479">Metal-binding</keyword>